<accession>A0A928VU86</accession>
<keyword evidence="1" id="KW-1133">Transmembrane helix</keyword>
<evidence type="ECO:0000313" key="2">
    <source>
        <dbReference type="EMBL" id="MBE9032680.1"/>
    </source>
</evidence>
<name>A0A928VU86_9CYAN</name>
<organism evidence="2 3">
    <name type="scientific">Romeriopsis navalis LEGE 11480</name>
    <dbReference type="NCBI Taxonomy" id="2777977"/>
    <lineage>
        <taxon>Bacteria</taxon>
        <taxon>Bacillati</taxon>
        <taxon>Cyanobacteriota</taxon>
        <taxon>Cyanophyceae</taxon>
        <taxon>Leptolyngbyales</taxon>
        <taxon>Leptolyngbyaceae</taxon>
        <taxon>Romeriopsis</taxon>
        <taxon>Romeriopsis navalis</taxon>
    </lineage>
</organism>
<dbReference type="AlphaFoldDB" id="A0A928VU86"/>
<sequence>MNQLLGAGLIFVICPLLGALLLPPERSRRKSVNPSRPMPWSSIDWSQWSWGLEILQGLLAVGLAKLCFPYDTAWEMIALMGVAAGRFWRHRSGGILMMLSGYLLHNPISGMLVLVFGLIGSIILRENRQITFVWLMLMPLMTVLRDSRSGVLVLLTAGLAGILYGMEQRQSPETAKATSQLFRADSLNDDLNPAAAGELATTLSLLKRQGFPVPMGWVIYPGDDPESLSKMIKPRDDRFWLVRSSFVDDSASDVASELVGLQSIWAAIVALFESHSGERVAAIVQPQPDYLYAGWVYCQAPTMKADVPTPVAEKVLALVDRLNEELNTLETLEWGYDGKQVWILQVK</sequence>
<protein>
    <submittedName>
        <fullName evidence="2">Uncharacterized protein</fullName>
    </submittedName>
</protein>
<dbReference type="EMBL" id="JADEXQ010000118">
    <property type="protein sequence ID" value="MBE9032680.1"/>
    <property type="molecule type" value="Genomic_DNA"/>
</dbReference>
<dbReference type="SUPFAM" id="SSF56059">
    <property type="entry name" value="Glutathione synthetase ATP-binding domain-like"/>
    <property type="match status" value="1"/>
</dbReference>
<evidence type="ECO:0000256" key="1">
    <source>
        <dbReference type="SAM" id="Phobius"/>
    </source>
</evidence>
<keyword evidence="1" id="KW-0812">Transmembrane</keyword>
<keyword evidence="3" id="KW-1185">Reference proteome</keyword>
<keyword evidence="1" id="KW-0472">Membrane</keyword>
<feature type="transmembrane region" description="Helical" evidence="1">
    <location>
        <begin position="108"/>
        <end position="126"/>
    </location>
</feature>
<reference evidence="2" key="1">
    <citation type="submission" date="2020-10" db="EMBL/GenBank/DDBJ databases">
        <authorList>
            <person name="Castelo-Branco R."/>
            <person name="Eusebio N."/>
            <person name="Adriana R."/>
            <person name="Vieira A."/>
            <person name="Brugerolle De Fraissinette N."/>
            <person name="Rezende De Castro R."/>
            <person name="Schneider M.P."/>
            <person name="Vasconcelos V."/>
            <person name="Leao P.N."/>
        </authorList>
    </citation>
    <scope>NUCLEOTIDE SEQUENCE</scope>
    <source>
        <strain evidence="2">LEGE 11480</strain>
    </source>
</reference>
<evidence type="ECO:0000313" key="3">
    <source>
        <dbReference type="Proteomes" id="UP000625316"/>
    </source>
</evidence>
<dbReference type="RefSeq" id="WP_264327498.1">
    <property type="nucleotide sequence ID" value="NZ_JADEXQ010000118.1"/>
</dbReference>
<comment type="caution">
    <text evidence="2">The sequence shown here is derived from an EMBL/GenBank/DDBJ whole genome shotgun (WGS) entry which is preliminary data.</text>
</comment>
<gene>
    <name evidence="2" type="ORF">IQ266_23365</name>
</gene>
<proteinExistence type="predicted"/>
<feature type="transmembrane region" description="Helical" evidence="1">
    <location>
        <begin position="147"/>
        <end position="166"/>
    </location>
</feature>
<dbReference type="Proteomes" id="UP000625316">
    <property type="component" value="Unassembled WGS sequence"/>
</dbReference>